<evidence type="ECO:0008006" key="4">
    <source>
        <dbReference type="Google" id="ProtNLM"/>
    </source>
</evidence>
<evidence type="ECO:0000256" key="1">
    <source>
        <dbReference type="SAM" id="Phobius"/>
    </source>
</evidence>
<keyword evidence="1" id="KW-0812">Transmembrane</keyword>
<dbReference type="Proteomes" id="UP000564677">
    <property type="component" value="Unassembled WGS sequence"/>
</dbReference>
<proteinExistence type="predicted"/>
<keyword evidence="1" id="KW-1133">Transmembrane helix</keyword>
<dbReference type="RefSeq" id="WP_167300836.1">
    <property type="nucleotide sequence ID" value="NZ_CP170557.1"/>
</dbReference>
<name>A0A7X5V249_9SPHN</name>
<feature type="transmembrane region" description="Helical" evidence="1">
    <location>
        <begin position="105"/>
        <end position="123"/>
    </location>
</feature>
<gene>
    <name evidence="2" type="ORF">FHR20_003489</name>
</gene>
<reference evidence="2 3" key="1">
    <citation type="submission" date="2020-03" db="EMBL/GenBank/DDBJ databases">
        <title>Genomic Encyclopedia of Type Strains, Phase IV (KMG-IV): sequencing the most valuable type-strain genomes for metagenomic binning, comparative biology and taxonomic classification.</title>
        <authorList>
            <person name="Goeker M."/>
        </authorList>
    </citation>
    <scope>NUCLEOTIDE SEQUENCE [LARGE SCALE GENOMIC DNA]</scope>
    <source>
        <strain evidence="2 3">DSM 4733</strain>
    </source>
</reference>
<accession>A0A7X5V249</accession>
<keyword evidence="3" id="KW-1185">Reference proteome</keyword>
<feature type="transmembrane region" description="Helical" evidence="1">
    <location>
        <begin position="43"/>
        <end position="59"/>
    </location>
</feature>
<dbReference type="AlphaFoldDB" id="A0A7X5V249"/>
<evidence type="ECO:0000313" key="3">
    <source>
        <dbReference type="Proteomes" id="UP000564677"/>
    </source>
</evidence>
<feature type="transmembrane region" description="Helical" evidence="1">
    <location>
        <begin position="71"/>
        <end position="93"/>
    </location>
</feature>
<protein>
    <recommendedName>
        <fullName evidence="4">DUF4149 domain-containing protein</fullName>
    </recommendedName>
</protein>
<organism evidence="2 3">
    <name type="scientific">Sphingomonas leidyi</name>
    <dbReference type="NCBI Taxonomy" id="68569"/>
    <lineage>
        <taxon>Bacteria</taxon>
        <taxon>Pseudomonadati</taxon>
        <taxon>Pseudomonadota</taxon>
        <taxon>Alphaproteobacteria</taxon>
        <taxon>Sphingomonadales</taxon>
        <taxon>Sphingomonadaceae</taxon>
        <taxon>Sphingomonas</taxon>
    </lineage>
</organism>
<keyword evidence="1" id="KW-0472">Membrane</keyword>
<sequence>MQILLILTIAVHVLSSIFWAGSTFVLARNGGQGATGLIRPQTGAASASILSGLLLWHLLHQGSFQRVEQVLATGAAAAILAFLIQLALVRPALRSGEAPRRIAGGYRASAALLVVTIVCMAVSRYV</sequence>
<dbReference type="EMBL" id="JAASQV010000003">
    <property type="protein sequence ID" value="NIJ66516.1"/>
    <property type="molecule type" value="Genomic_DNA"/>
</dbReference>
<evidence type="ECO:0000313" key="2">
    <source>
        <dbReference type="EMBL" id="NIJ66516.1"/>
    </source>
</evidence>
<comment type="caution">
    <text evidence="2">The sequence shown here is derived from an EMBL/GenBank/DDBJ whole genome shotgun (WGS) entry which is preliminary data.</text>
</comment>